<protein>
    <submittedName>
        <fullName evidence="1">Uncharacterized protein</fullName>
    </submittedName>
</protein>
<evidence type="ECO:0000313" key="1">
    <source>
        <dbReference type="EMBL" id="KAJ1948779.1"/>
    </source>
</evidence>
<gene>
    <name evidence="1" type="ORF">FBU59_001436</name>
</gene>
<keyword evidence="2" id="KW-1185">Reference proteome</keyword>
<proteinExistence type="predicted"/>
<dbReference type="EMBL" id="JANBPW010000632">
    <property type="protein sequence ID" value="KAJ1948779.1"/>
    <property type="molecule type" value="Genomic_DNA"/>
</dbReference>
<organism evidence="1 2">
    <name type="scientific">Linderina macrospora</name>
    <dbReference type="NCBI Taxonomy" id="4868"/>
    <lineage>
        <taxon>Eukaryota</taxon>
        <taxon>Fungi</taxon>
        <taxon>Fungi incertae sedis</taxon>
        <taxon>Zoopagomycota</taxon>
        <taxon>Kickxellomycotina</taxon>
        <taxon>Kickxellomycetes</taxon>
        <taxon>Kickxellales</taxon>
        <taxon>Kickxellaceae</taxon>
        <taxon>Linderina</taxon>
    </lineage>
</organism>
<evidence type="ECO:0000313" key="2">
    <source>
        <dbReference type="Proteomes" id="UP001150603"/>
    </source>
</evidence>
<name>A0ACC1JDV2_9FUNG</name>
<comment type="caution">
    <text evidence="1">The sequence shown here is derived from an EMBL/GenBank/DDBJ whole genome shotgun (WGS) entry which is preliminary data.</text>
</comment>
<reference evidence="1" key="1">
    <citation type="submission" date="2022-07" db="EMBL/GenBank/DDBJ databases">
        <title>Phylogenomic reconstructions and comparative analyses of Kickxellomycotina fungi.</title>
        <authorList>
            <person name="Reynolds N.K."/>
            <person name="Stajich J.E."/>
            <person name="Barry K."/>
            <person name="Grigoriev I.V."/>
            <person name="Crous P."/>
            <person name="Smith M.E."/>
        </authorList>
    </citation>
    <scope>NUCLEOTIDE SEQUENCE</scope>
    <source>
        <strain evidence="1">NRRL 5244</strain>
    </source>
</reference>
<sequence>MPVFCQDSGMVQTSDIAIAPKSGRMSLSGMNCPATTKVGDGDLWACDKASQATKLVQFQRTNGIKIGQDEKTLYLSESINKNWDITSIIYAFDLDSKVGEISNKCAFVDFGKLDKTAGADIDGIRFDAQ</sequence>
<dbReference type="Proteomes" id="UP001150603">
    <property type="component" value="Unassembled WGS sequence"/>
</dbReference>
<accession>A0ACC1JDV2</accession>